<dbReference type="RefSeq" id="XP_060669584.1">
    <property type="nucleotide sequence ID" value="XM_060813601.1"/>
</dbReference>
<dbReference type="RefSeq" id="XP_060669583.1">
    <property type="nucleotide sequence ID" value="XM_060813600.1"/>
</dbReference>
<reference evidence="2 3" key="1">
    <citation type="submission" date="2025-05" db="UniProtKB">
        <authorList>
            <consortium name="RefSeq"/>
        </authorList>
    </citation>
    <scope>IDENTIFICATION</scope>
    <source>
        <tissue evidence="2 3">Seedling</tissue>
    </source>
</reference>
<dbReference type="Proteomes" id="UP001652623">
    <property type="component" value="Chromosome 12"/>
</dbReference>
<dbReference type="AlphaFoldDB" id="A0A6P6FNF2"/>
<accession>A0A6P6FNF2</accession>
<dbReference type="Pfam" id="PF14223">
    <property type="entry name" value="Retrotran_gag_2"/>
    <property type="match status" value="1"/>
</dbReference>
<name>A0A6P6FNF2_ZIZJJ</name>
<organism evidence="1 3">
    <name type="scientific">Ziziphus jujuba</name>
    <name type="common">Chinese jujube</name>
    <name type="synonym">Ziziphus sativa</name>
    <dbReference type="NCBI Taxonomy" id="326968"/>
    <lineage>
        <taxon>Eukaryota</taxon>
        <taxon>Viridiplantae</taxon>
        <taxon>Streptophyta</taxon>
        <taxon>Embryophyta</taxon>
        <taxon>Tracheophyta</taxon>
        <taxon>Spermatophyta</taxon>
        <taxon>Magnoliopsida</taxon>
        <taxon>eudicotyledons</taxon>
        <taxon>Gunneridae</taxon>
        <taxon>Pentapetalae</taxon>
        <taxon>rosids</taxon>
        <taxon>fabids</taxon>
        <taxon>Rosales</taxon>
        <taxon>Rhamnaceae</taxon>
        <taxon>Paliureae</taxon>
        <taxon>Ziziphus</taxon>
    </lineage>
</organism>
<dbReference type="PANTHER" id="PTHR47481:SF31">
    <property type="entry name" value="OS01G0873500 PROTEIN"/>
    <property type="match status" value="1"/>
</dbReference>
<proteinExistence type="predicted"/>
<keyword evidence="1" id="KW-1185">Reference proteome</keyword>
<gene>
    <name evidence="2 3" type="primary">LOC132800269</name>
</gene>
<evidence type="ECO:0000313" key="1">
    <source>
        <dbReference type="Proteomes" id="UP001652623"/>
    </source>
</evidence>
<sequence length="375" mass="42633">MVLEPWSMAKHNPILMVSPFPSNQIELDDSNYFIWRSQVLPIIKGHKFIKFLEFSSFEDLVNEEKRDLNSEADVENLGSNLRDFMQAKENWYIQDQFLVGWLKGTISPEISSHFIDKDSTYKLWNVIENRYAAKSQSRILHYKKLLQNTKKGNLSIDALVLKMKDLMNNLIAAGDNASETDLVTYILGALGTDYEPISTILGIRPEQYTVQEVQSHLLAFECKHKLIHSIVSFNLGDISANYIHARPHINVGHTFDAVLNNNNFGSGNEALASANMSTHSGNLIPFSCNNVAANVSSVGEIFEKLEIERNSTGDKTYEGYRNYGRGGNFGNEGYRHYGKGGNFRNVNMIDQDRFAYNRNTGYTQNFRPQFFRGRG</sequence>
<dbReference type="PANTHER" id="PTHR47481">
    <property type="match status" value="1"/>
</dbReference>
<protein>
    <submittedName>
        <fullName evidence="2 3">Uncharacterized protein LOC132800269</fullName>
    </submittedName>
</protein>
<dbReference type="GeneID" id="132800269"/>
<evidence type="ECO:0000313" key="3">
    <source>
        <dbReference type="RefSeq" id="XP_060669584.1"/>
    </source>
</evidence>
<evidence type="ECO:0000313" key="2">
    <source>
        <dbReference type="RefSeq" id="XP_060669583.1"/>
    </source>
</evidence>